<sequence length="271" mass="31607">MGKITLKLVLELLFIFIGSSVAFNYSKVMGNIFIIGYFASKLFVKRYLIYTMIANKYFKKDNLNKTISYYDKAIKIKSCKARVIINYAYILLRDSNVDKANKVISLIDERKLPLELNDEMNYKMVTSLIEWKNGNLDNCINILKSTYEKYKNTTLYESLGYLLVVSGDYEDALNFNLEATKYDENNNIIMDNLGETYYYLGEYDKALDIYTRLCTRAVTFPEAYYYYGLVLKNTGDSKKALEMFKKSLTLKESFLSNLKKESIEKEIELLK</sequence>
<dbReference type="EMBL" id="PTIS01000003">
    <property type="protein sequence ID" value="PPK49030.1"/>
    <property type="molecule type" value="Genomic_DNA"/>
</dbReference>
<protein>
    <submittedName>
        <fullName evidence="4">Tetratricopeptide repeat protein</fullName>
    </submittedName>
</protein>
<dbReference type="InterPro" id="IPR011990">
    <property type="entry name" value="TPR-like_helical_dom_sf"/>
</dbReference>
<dbReference type="InterPro" id="IPR051012">
    <property type="entry name" value="CellSynth/LPSAsmb/PSIAsmb"/>
</dbReference>
<feature type="repeat" description="TPR" evidence="3">
    <location>
        <begin position="153"/>
        <end position="186"/>
    </location>
</feature>
<dbReference type="InterPro" id="IPR019734">
    <property type="entry name" value="TPR_rpt"/>
</dbReference>
<organism evidence="4 5">
    <name type="scientific">Clostridium algidicarnis DSM 15099</name>
    <dbReference type="NCBI Taxonomy" id="1121295"/>
    <lineage>
        <taxon>Bacteria</taxon>
        <taxon>Bacillati</taxon>
        <taxon>Bacillota</taxon>
        <taxon>Clostridia</taxon>
        <taxon>Eubacteriales</taxon>
        <taxon>Clostridiaceae</taxon>
        <taxon>Clostridium</taxon>
    </lineage>
</organism>
<dbReference type="SUPFAM" id="SSF48452">
    <property type="entry name" value="TPR-like"/>
    <property type="match status" value="1"/>
</dbReference>
<dbReference type="STRING" id="37659.GCA_000703125_02088"/>
<evidence type="ECO:0000313" key="5">
    <source>
        <dbReference type="Proteomes" id="UP000239863"/>
    </source>
</evidence>
<dbReference type="AlphaFoldDB" id="A0A2S6FZH6"/>
<dbReference type="Gene3D" id="1.25.40.10">
    <property type="entry name" value="Tetratricopeptide repeat domain"/>
    <property type="match status" value="2"/>
</dbReference>
<evidence type="ECO:0000256" key="2">
    <source>
        <dbReference type="ARBA" id="ARBA00022803"/>
    </source>
</evidence>
<dbReference type="Proteomes" id="UP000239863">
    <property type="component" value="Unassembled WGS sequence"/>
</dbReference>
<dbReference type="PROSITE" id="PS50005">
    <property type="entry name" value="TPR"/>
    <property type="match status" value="2"/>
</dbReference>
<proteinExistence type="predicted"/>
<dbReference type="Pfam" id="PF13176">
    <property type="entry name" value="TPR_7"/>
    <property type="match status" value="1"/>
</dbReference>
<feature type="repeat" description="TPR" evidence="3">
    <location>
        <begin position="221"/>
        <end position="254"/>
    </location>
</feature>
<reference evidence="4 5" key="1">
    <citation type="submission" date="2018-02" db="EMBL/GenBank/DDBJ databases">
        <title>Genomic Encyclopedia of Archaeal and Bacterial Type Strains, Phase II (KMG-II): from individual species to whole genera.</title>
        <authorList>
            <person name="Goeker M."/>
        </authorList>
    </citation>
    <scope>NUCLEOTIDE SEQUENCE [LARGE SCALE GENOMIC DNA]</scope>
    <source>
        <strain evidence="4 5">DSM 15099</strain>
    </source>
</reference>
<dbReference type="OrthoDB" id="369370at2"/>
<dbReference type="SMART" id="SM00028">
    <property type="entry name" value="TPR"/>
    <property type="match status" value="4"/>
</dbReference>
<dbReference type="Pfam" id="PF13181">
    <property type="entry name" value="TPR_8"/>
    <property type="match status" value="2"/>
</dbReference>
<evidence type="ECO:0000313" key="4">
    <source>
        <dbReference type="EMBL" id="PPK49030.1"/>
    </source>
</evidence>
<comment type="caution">
    <text evidence="4">The sequence shown here is derived from an EMBL/GenBank/DDBJ whole genome shotgun (WGS) entry which is preliminary data.</text>
</comment>
<evidence type="ECO:0000256" key="3">
    <source>
        <dbReference type="PROSITE-ProRule" id="PRU00339"/>
    </source>
</evidence>
<keyword evidence="2 3" id="KW-0802">TPR repeat</keyword>
<evidence type="ECO:0000256" key="1">
    <source>
        <dbReference type="ARBA" id="ARBA00022737"/>
    </source>
</evidence>
<name>A0A2S6FZH6_9CLOT</name>
<gene>
    <name evidence="4" type="ORF">BD821_103159</name>
</gene>
<accession>A0A2S6FZH6</accession>
<dbReference type="RefSeq" id="WP_104409438.1">
    <property type="nucleotide sequence ID" value="NZ_PTIS01000003.1"/>
</dbReference>
<keyword evidence="1" id="KW-0677">Repeat</keyword>
<dbReference type="PANTHER" id="PTHR45586:SF1">
    <property type="entry name" value="LIPOPOLYSACCHARIDE ASSEMBLY PROTEIN B"/>
    <property type="match status" value="1"/>
</dbReference>
<dbReference type="PANTHER" id="PTHR45586">
    <property type="entry name" value="TPR REPEAT-CONTAINING PROTEIN PA4667"/>
    <property type="match status" value="1"/>
</dbReference>